<evidence type="ECO:0000256" key="1">
    <source>
        <dbReference type="ARBA" id="ARBA00006484"/>
    </source>
</evidence>
<reference evidence="3" key="1">
    <citation type="submission" date="2015-08" db="EMBL/GenBank/DDBJ databases">
        <authorList>
            <person name="Babu N.S."/>
            <person name="Beckwith C.J."/>
            <person name="Beseler K.G."/>
            <person name="Brison A."/>
            <person name="Carone J.V."/>
            <person name="Caskin T.P."/>
            <person name="Diamond M."/>
            <person name="Durham M.E."/>
            <person name="Foxe J.M."/>
            <person name="Go M."/>
            <person name="Henderson B.A."/>
            <person name="Jones I.B."/>
            <person name="McGettigan J.A."/>
            <person name="Micheletti S.J."/>
            <person name="Nasrallah M.E."/>
            <person name="Ortiz D."/>
            <person name="Piller C.R."/>
            <person name="Privatt S.R."/>
            <person name="Schneider S.L."/>
            <person name="Sharp S."/>
            <person name="Smith T.C."/>
            <person name="Stanton J.D."/>
            <person name="Ullery H.E."/>
            <person name="Wilson R.J."/>
            <person name="Serrano M.G."/>
            <person name="Buck G."/>
            <person name="Lee V."/>
            <person name="Wang Y."/>
            <person name="Carvalho R."/>
            <person name="Voegtly L."/>
            <person name="Shi R."/>
            <person name="Duckworth R."/>
            <person name="Johnson A."/>
            <person name="Loviza R."/>
            <person name="Walstead R."/>
            <person name="Shah Z."/>
            <person name="Kiflezghi M."/>
            <person name="Wade K."/>
            <person name="Ball S.L."/>
            <person name="Bradley K.W."/>
            <person name="Asai D.J."/>
            <person name="Bowman C.A."/>
            <person name="Russell D.A."/>
            <person name="Pope W.H."/>
            <person name="Jacobs-Sera D."/>
            <person name="Hendrix R.W."/>
            <person name="Hatfull G.F."/>
        </authorList>
    </citation>
    <scope>NUCLEOTIDE SEQUENCE</scope>
</reference>
<dbReference type="PANTHER" id="PTHR24320:SF148">
    <property type="entry name" value="NAD(P)-BINDING ROSSMANN-FOLD SUPERFAMILY PROTEIN"/>
    <property type="match status" value="1"/>
</dbReference>
<protein>
    <recommendedName>
        <fullName evidence="4">WW domain-containing oxidoreductase</fullName>
    </recommendedName>
</protein>
<dbReference type="InterPro" id="IPR002347">
    <property type="entry name" value="SDR_fam"/>
</dbReference>
<organism evidence="3">
    <name type="scientific">Auxenochlorella protothecoides</name>
    <name type="common">Green microalga</name>
    <name type="synonym">Chlorella protothecoides</name>
    <dbReference type="NCBI Taxonomy" id="3075"/>
    <lineage>
        <taxon>Eukaryota</taxon>
        <taxon>Viridiplantae</taxon>
        <taxon>Chlorophyta</taxon>
        <taxon>core chlorophytes</taxon>
        <taxon>Trebouxiophyceae</taxon>
        <taxon>Chlorellales</taxon>
        <taxon>Chlorellaceae</taxon>
        <taxon>Auxenochlorella</taxon>
    </lineage>
</organism>
<dbReference type="PANTHER" id="PTHR24320">
    <property type="entry name" value="RETINOL DEHYDROGENASE"/>
    <property type="match status" value="1"/>
</dbReference>
<dbReference type="EMBL" id="GDKF01001903">
    <property type="protein sequence ID" value="JAT76719.1"/>
    <property type="molecule type" value="Transcribed_RNA"/>
</dbReference>
<dbReference type="CDD" id="cd05327">
    <property type="entry name" value="retinol-DH_like_SDR_c_like"/>
    <property type="match status" value="1"/>
</dbReference>
<accession>A0A1D2ABW2</accession>
<evidence type="ECO:0000256" key="2">
    <source>
        <dbReference type="ARBA" id="ARBA00023002"/>
    </source>
</evidence>
<proteinExistence type="inferred from homology"/>
<dbReference type="GO" id="GO:0016491">
    <property type="term" value="F:oxidoreductase activity"/>
    <property type="evidence" value="ECO:0007669"/>
    <property type="project" value="UniProtKB-KW"/>
</dbReference>
<sequence>MSLNRAPSLRAHVQAVECHHVEQRARSTRASPRFCLGLASRRSLASATSLPLGRQTMVFISSRTRSTLRPITMSRFSSRSTAQDVVRGVDLTGKVAVVTGGNAGIGVETVRALAGAGADVVFTSRNVEAGNKVVDRLQAEGVKGKLTVKQLDLASLNDIQSRVEAIQAAAPVIDYLILNAGVLSGPAKTKEGFEMSIGTNHIGHFHFTKCLLPKLKKQGRPARVVVLSSRAHFGARDLPMDDLNWERRRYSAWPAYNASKLCNLLFAKELARRTREAGDDIEVFALHPGVIGTSLFSGESLSNFAVRIAKAIPFFPLLKSPEQGAATSVYAATSPELNGQSGAYLSDCKVTGTSVLGQDANLAKQLWEKTEEMIAGALRS</sequence>
<name>A0A1D2ABW2_AUXPR</name>
<gene>
    <name evidence="3" type="ORF">g.17863</name>
</gene>
<comment type="similarity">
    <text evidence="1">Belongs to the short-chain dehydrogenases/reductases (SDR) family.</text>
</comment>
<dbReference type="Pfam" id="PF00106">
    <property type="entry name" value="adh_short"/>
    <property type="match status" value="1"/>
</dbReference>
<dbReference type="Gene3D" id="3.40.50.720">
    <property type="entry name" value="NAD(P)-binding Rossmann-like Domain"/>
    <property type="match status" value="1"/>
</dbReference>
<keyword evidence="2" id="KW-0560">Oxidoreductase</keyword>
<evidence type="ECO:0000313" key="3">
    <source>
        <dbReference type="EMBL" id="JAT76719.1"/>
    </source>
</evidence>
<dbReference type="SUPFAM" id="SSF51735">
    <property type="entry name" value="NAD(P)-binding Rossmann-fold domains"/>
    <property type="match status" value="1"/>
</dbReference>
<evidence type="ECO:0008006" key="4">
    <source>
        <dbReference type="Google" id="ProtNLM"/>
    </source>
</evidence>
<dbReference type="InterPro" id="IPR036291">
    <property type="entry name" value="NAD(P)-bd_dom_sf"/>
</dbReference>
<dbReference type="AlphaFoldDB" id="A0A1D2ABW2"/>
<dbReference type="PRINTS" id="PR00081">
    <property type="entry name" value="GDHRDH"/>
</dbReference>